<dbReference type="CDD" id="cd00130">
    <property type="entry name" value="PAS"/>
    <property type="match status" value="1"/>
</dbReference>
<accession>A0A1I4H426</accession>
<dbReference type="AlphaFoldDB" id="A0A1I4H426"/>
<dbReference type="STRING" id="582667.SAMN05192568_100421"/>
<name>A0A1I4H426_9HYPH</name>
<dbReference type="SUPFAM" id="SSF55785">
    <property type="entry name" value="PYP-like sensor domain (PAS domain)"/>
    <property type="match status" value="1"/>
</dbReference>
<dbReference type="Proteomes" id="UP000199048">
    <property type="component" value="Unassembled WGS sequence"/>
</dbReference>
<evidence type="ECO:0000259" key="1">
    <source>
        <dbReference type="PROSITE" id="PS50112"/>
    </source>
</evidence>
<dbReference type="Gene3D" id="3.30.450.20">
    <property type="entry name" value="PAS domain"/>
    <property type="match status" value="1"/>
</dbReference>
<gene>
    <name evidence="2" type="ORF">SAMN05192568_100421</name>
</gene>
<dbReference type="RefSeq" id="WP_092037921.1">
    <property type="nucleotide sequence ID" value="NZ_FOTK01000004.1"/>
</dbReference>
<dbReference type="InterPro" id="IPR000014">
    <property type="entry name" value="PAS"/>
</dbReference>
<evidence type="ECO:0000313" key="2">
    <source>
        <dbReference type="EMBL" id="SFL36989.1"/>
    </source>
</evidence>
<dbReference type="Pfam" id="PF13426">
    <property type="entry name" value="PAS_9"/>
    <property type="match status" value="1"/>
</dbReference>
<dbReference type="EMBL" id="FOTK01000004">
    <property type="protein sequence ID" value="SFL36989.1"/>
    <property type="molecule type" value="Genomic_DNA"/>
</dbReference>
<feature type="domain" description="PAS" evidence="1">
    <location>
        <begin position="23"/>
        <end position="78"/>
    </location>
</feature>
<sequence length="160" mass="17622">MMVLDLIRALAEDASIGVVVTDMAIDSPGPIILYANPAFGRLVGRDLDRIVGQSPRFMQGKETRRETLDAFHRALAAGERFHGYLTNYRGDGIKYRAEIDCRPLRNVRGELDGFVAFEREVVRRLGRPAGGSGGRYEASPISNDPLGNGLRSLSVFDVEN</sequence>
<organism evidence="2 3">
    <name type="scientific">Methylobacterium pseudosasicola</name>
    <dbReference type="NCBI Taxonomy" id="582667"/>
    <lineage>
        <taxon>Bacteria</taxon>
        <taxon>Pseudomonadati</taxon>
        <taxon>Pseudomonadota</taxon>
        <taxon>Alphaproteobacteria</taxon>
        <taxon>Hyphomicrobiales</taxon>
        <taxon>Methylobacteriaceae</taxon>
        <taxon>Methylobacterium</taxon>
    </lineage>
</organism>
<dbReference type="OrthoDB" id="7991996at2"/>
<dbReference type="NCBIfam" id="TIGR00229">
    <property type="entry name" value="sensory_box"/>
    <property type="match status" value="1"/>
</dbReference>
<proteinExistence type="predicted"/>
<reference evidence="3" key="1">
    <citation type="submission" date="2016-10" db="EMBL/GenBank/DDBJ databases">
        <authorList>
            <person name="Varghese N."/>
            <person name="Submissions S."/>
        </authorList>
    </citation>
    <scope>NUCLEOTIDE SEQUENCE [LARGE SCALE GENOMIC DNA]</scope>
    <source>
        <strain evidence="3">BL36</strain>
    </source>
</reference>
<protein>
    <submittedName>
        <fullName evidence="2">PAS domain S-box-containing protein</fullName>
    </submittedName>
</protein>
<dbReference type="InterPro" id="IPR035965">
    <property type="entry name" value="PAS-like_dom_sf"/>
</dbReference>
<keyword evidence="3" id="KW-1185">Reference proteome</keyword>
<dbReference type="PROSITE" id="PS50112">
    <property type="entry name" value="PAS"/>
    <property type="match status" value="1"/>
</dbReference>
<evidence type="ECO:0000313" key="3">
    <source>
        <dbReference type="Proteomes" id="UP000199048"/>
    </source>
</evidence>